<accession>A0A2K9LI18</accession>
<dbReference type="EMBL" id="CP022684">
    <property type="protein sequence ID" value="AUM11922.1"/>
    <property type="molecule type" value="Genomic_DNA"/>
</dbReference>
<dbReference type="PANTHER" id="PTHR38767:SF1">
    <property type="entry name" value="DNA POLYMERASE III SUBUNIT CHI"/>
    <property type="match status" value="1"/>
</dbReference>
<reference evidence="2" key="1">
    <citation type="submission" date="2017-08" db="EMBL/GenBank/DDBJ databases">
        <title>Direct submision.</title>
        <authorList>
            <person name="Kim S.-J."/>
            <person name="Rhee S.-K."/>
        </authorList>
    </citation>
    <scope>NUCLEOTIDE SEQUENCE [LARGE SCALE GENOMIC DNA]</scope>
    <source>
        <strain evidence="2">GI5</strain>
    </source>
</reference>
<dbReference type="Proteomes" id="UP000235116">
    <property type="component" value="Chromosome"/>
</dbReference>
<dbReference type="InterPro" id="IPR036768">
    <property type="entry name" value="PolIII_chi_sf"/>
</dbReference>
<dbReference type="GO" id="GO:0003887">
    <property type="term" value="F:DNA-directed DNA polymerase activity"/>
    <property type="evidence" value="ECO:0007669"/>
    <property type="project" value="InterPro"/>
</dbReference>
<evidence type="ECO:0000313" key="1">
    <source>
        <dbReference type="EMBL" id="AUM11922.1"/>
    </source>
</evidence>
<name>A0A2K9LI18_9GAMM</name>
<dbReference type="InterPro" id="IPR007459">
    <property type="entry name" value="DNA_pol3_chi"/>
</dbReference>
<dbReference type="KEGG" id="kak:Kalk_05550"/>
<dbReference type="Pfam" id="PF04364">
    <property type="entry name" value="DNA_pol3_chi"/>
    <property type="match status" value="1"/>
</dbReference>
<dbReference type="PANTHER" id="PTHR38767">
    <property type="entry name" value="DNA POLYMERASE III SUBUNIT CHI"/>
    <property type="match status" value="1"/>
</dbReference>
<evidence type="ECO:0000313" key="2">
    <source>
        <dbReference type="Proteomes" id="UP000235116"/>
    </source>
</evidence>
<keyword evidence="2" id="KW-1185">Reference proteome</keyword>
<dbReference type="SUPFAM" id="SSF102400">
    <property type="entry name" value="DNA polymerase III chi subunit"/>
    <property type="match status" value="1"/>
</dbReference>
<sequence length="138" mass="15847">MTRVDFYILPEDNTISPLLYTARLVEKAFRRGHEIYVHTGSEDQTQQLSDSLWQRPESILAHSTGNLDAQQTIHVSHHGEPGQHGDVMINLAGVIPPFFSRFERVAEIVPGKPESRSQSRDNFRYYKERGYALKTHNI</sequence>
<dbReference type="GO" id="GO:0032298">
    <property type="term" value="P:positive regulation of DNA-templated DNA replication initiation"/>
    <property type="evidence" value="ECO:0007669"/>
    <property type="project" value="TreeGrafter"/>
</dbReference>
<dbReference type="GO" id="GO:0006260">
    <property type="term" value="P:DNA replication"/>
    <property type="evidence" value="ECO:0007669"/>
    <property type="project" value="InterPro"/>
</dbReference>
<gene>
    <name evidence="1" type="ORF">Kalk_05550</name>
</gene>
<dbReference type="GO" id="GO:0003677">
    <property type="term" value="F:DNA binding"/>
    <property type="evidence" value="ECO:0007669"/>
    <property type="project" value="InterPro"/>
</dbReference>
<protein>
    <recommendedName>
        <fullName evidence="3">DNA polymerase III subunit chi</fullName>
    </recommendedName>
</protein>
<dbReference type="Gene3D" id="3.40.50.10110">
    <property type="entry name" value="DNA polymerase III subunit chi"/>
    <property type="match status" value="1"/>
</dbReference>
<dbReference type="AlphaFoldDB" id="A0A2K9LI18"/>
<evidence type="ECO:0008006" key="3">
    <source>
        <dbReference type="Google" id="ProtNLM"/>
    </source>
</evidence>
<dbReference type="RefSeq" id="WP_101893260.1">
    <property type="nucleotide sequence ID" value="NZ_CP022684.1"/>
</dbReference>
<proteinExistence type="predicted"/>
<dbReference type="OrthoDB" id="5297568at2"/>
<organism evidence="1 2">
    <name type="scientific">Ketobacter alkanivorans</name>
    <dbReference type="NCBI Taxonomy" id="1917421"/>
    <lineage>
        <taxon>Bacteria</taxon>
        <taxon>Pseudomonadati</taxon>
        <taxon>Pseudomonadota</taxon>
        <taxon>Gammaproteobacteria</taxon>
        <taxon>Pseudomonadales</taxon>
        <taxon>Ketobacteraceae</taxon>
        <taxon>Ketobacter</taxon>
    </lineage>
</organism>